<accession>A0A6A5WLA7</accession>
<feature type="transmembrane region" description="Helical" evidence="1">
    <location>
        <begin position="27"/>
        <end position="45"/>
    </location>
</feature>
<protein>
    <submittedName>
        <fullName evidence="2">Uncharacterized protein</fullName>
    </submittedName>
</protein>
<evidence type="ECO:0000313" key="2">
    <source>
        <dbReference type="EMBL" id="KAF2002277.1"/>
    </source>
</evidence>
<evidence type="ECO:0000313" key="3">
    <source>
        <dbReference type="Proteomes" id="UP000799779"/>
    </source>
</evidence>
<keyword evidence="1" id="KW-1133">Transmembrane helix</keyword>
<evidence type="ECO:0000256" key="1">
    <source>
        <dbReference type="SAM" id="Phobius"/>
    </source>
</evidence>
<gene>
    <name evidence="2" type="ORF">P154DRAFT_145012</name>
</gene>
<reference evidence="2" key="1">
    <citation type="journal article" date="2020" name="Stud. Mycol.">
        <title>101 Dothideomycetes genomes: a test case for predicting lifestyles and emergence of pathogens.</title>
        <authorList>
            <person name="Haridas S."/>
            <person name="Albert R."/>
            <person name="Binder M."/>
            <person name="Bloem J."/>
            <person name="Labutti K."/>
            <person name="Salamov A."/>
            <person name="Andreopoulos B."/>
            <person name="Baker S."/>
            <person name="Barry K."/>
            <person name="Bills G."/>
            <person name="Bluhm B."/>
            <person name="Cannon C."/>
            <person name="Castanera R."/>
            <person name="Culley D."/>
            <person name="Daum C."/>
            <person name="Ezra D."/>
            <person name="Gonzalez J."/>
            <person name="Henrissat B."/>
            <person name="Kuo A."/>
            <person name="Liang C."/>
            <person name="Lipzen A."/>
            <person name="Lutzoni F."/>
            <person name="Magnuson J."/>
            <person name="Mondo S."/>
            <person name="Nolan M."/>
            <person name="Ohm R."/>
            <person name="Pangilinan J."/>
            <person name="Park H.-J."/>
            <person name="Ramirez L."/>
            <person name="Alfaro M."/>
            <person name="Sun H."/>
            <person name="Tritt A."/>
            <person name="Yoshinaga Y."/>
            <person name="Zwiers L.-H."/>
            <person name="Turgeon B."/>
            <person name="Goodwin S."/>
            <person name="Spatafora J."/>
            <person name="Crous P."/>
            <person name="Grigoriev I."/>
        </authorList>
    </citation>
    <scope>NUCLEOTIDE SEQUENCE</scope>
    <source>
        <strain evidence="2">CBS 123094</strain>
    </source>
</reference>
<dbReference type="AlphaFoldDB" id="A0A6A5WLA7"/>
<proteinExistence type="predicted"/>
<name>A0A6A5WLA7_9PLEO</name>
<organism evidence="2 3">
    <name type="scientific">Amniculicola lignicola CBS 123094</name>
    <dbReference type="NCBI Taxonomy" id="1392246"/>
    <lineage>
        <taxon>Eukaryota</taxon>
        <taxon>Fungi</taxon>
        <taxon>Dikarya</taxon>
        <taxon>Ascomycota</taxon>
        <taxon>Pezizomycotina</taxon>
        <taxon>Dothideomycetes</taxon>
        <taxon>Pleosporomycetidae</taxon>
        <taxon>Pleosporales</taxon>
        <taxon>Amniculicolaceae</taxon>
        <taxon>Amniculicola</taxon>
    </lineage>
</organism>
<dbReference type="Proteomes" id="UP000799779">
    <property type="component" value="Unassembled WGS sequence"/>
</dbReference>
<keyword evidence="3" id="KW-1185">Reference proteome</keyword>
<sequence>MTGFWGWHAGCVERGDYAVARRGEEMIPLYSILFWSILFYPILSLPQSRSAFDSMCHGDASSRDRWIPTRTGDTWVWILQPPTINQGM</sequence>
<keyword evidence="1" id="KW-0472">Membrane</keyword>
<keyword evidence="1" id="KW-0812">Transmembrane</keyword>
<dbReference type="EMBL" id="ML977578">
    <property type="protein sequence ID" value="KAF2002277.1"/>
    <property type="molecule type" value="Genomic_DNA"/>
</dbReference>